<accession>A0A1C1A1G2</accession>
<feature type="transmembrane region" description="Helical" evidence="1">
    <location>
        <begin position="20"/>
        <end position="39"/>
    </location>
</feature>
<keyword evidence="1" id="KW-1133">Transmembrane helix</keyword>
<dbReference type="STRING" id="512399.A8709_25980"/>
<keyword evidence="1" id="KW-0812">Transmembrane</keyword>
<keyword evidence="1" id="KW-0472">Membrane</keyword>
<evidence type="ECO:0000256" key="1">
    <source>
        <dbReference type="SAM" id="Phobius"/>
    </source>
</evidence>
<gene>
    <name evidence="3" type="ORF">A8709_25980</name>
</gene>
<dbReference type="AlphaFoldDB" id="A0A1C1A1G2"/>
<protein>
    <recommendedName>
        <fullName evidence="2">Putative Flagellin Flp1-like domain-containing protein</fullName>
    </recommendedName>
</protein>
<sequence>MELNKLKICLKSVWEEEDGLGTLEILLIVAVLVAIAIIFRKWIVSWFQKLIGDANSDLKDNSAVAPCAPSPTTSCAP</sequence>
<reference evidence="4" key="1">
    <citation type="submission" date="2016-05" db="EMBL/GenBank/DDBJ databases">
        <title>Paenibacillus oryzae. sp. nov., isolated from the rice root.</title>
        <authorList>
            <person name="Zhang J."/>
            <person name="Zhang X."/>
        </authorList>
    </citation>
    <scope>NUCLEOTIDE SEQUENCE [LARGE SCALE GENOMIC DNA]</scope>
    <source>
        <strain evidence="4">KCTC13222</strain>
    </source>
</reference>
<evidence type="ECO:0000313" key="4">
    <source>
        <dbReference type="Proteomes" id="UP000093309"/>
    </source>
</evidence>
<evidence type="ECO:0000313" key="3">
    <source>
        <dbReference type="EMBL" id="OCT14280.1"/>
    </source>
</evidence>
<evidence type="ECO:0000259" key="2">
    <source>
        <dbReference type="Pfam" id="PF16982"/>
    </source>
</evidence>
<dbReference type="Pfam" id="PF16982">
    <property type="entry name" value="Flp1_like"/>
    <property type="match status" value="1"/>
</dbReference>
<keyword evidence="4" id="KW-1185">Reference proteome</keyword>
<dbReference type="EMBL" id="LYPC01000020">
    <property type="protein sequence ID" value="OCT14280.1"/>
    <property type="molecule type" value="Genomic_DNA"/>
</dbReference>
<name>A0A1C1A1G2_9BACL</name>
<dbReference type="OrthoDB" id="2653725at2"/>
<dbReference type="InterPro" id="IPR031564">
    <property type="entry name" value="Flp1-like"/>
</dbReference>
<organism evidence="3 4">
    <name type="scientific">Paenibacillus pectinilyticus</name>
    <dbReference type="NCBI Taxonomy" id="512399"/>
    <lineage>
        <taxon>Bacteria</taxon>
        <taxon>Bacillati</taxon>
        <taxon>Bacillota</taxon>
        <taxon>Bacilli</taxon>
        <taxon>Bacillales</taxon>
        <taxon>Paenibacillaceae</taxon>
        <taxon>Paenibacillus</taxon>
    </lineage>
</organism>
<feature type="domain" description="Putative Flagellin Flp1-like" evidence="2">
    <location>
        <begin position="14"/>
        <end position="57"/>
    </location>
</feature>
<dbReference type="Proteomes" id="UP000093309">
    <property type="component" value="Unassembled WGS sequence"/>
</dbReference>
<proteinExistence type="predicted"/>
<comment type="caution">
    <text evidence="3">The sequence shown here is derived from an EMBL/GenBank/DDBJ whole genome shotgun (WGS) entry which is preliminary data.</text>
</comment>